<dbReference type="AlphaFoldDB" id="A0A8X6LZJ6"/>
<evidence type="ECO:0000313" key="1">
    <source>
        <dbReference type="EMBL" id="GFR28646.1"/>
    </source>
</evidence>
<organism evidence="1 2">
    <name type="scientific">Trichonephila clavata</name>
    <name type="common">Joro spider</name>
    <name type="synonym">Nephila clavata</name>
    <dbReference type="NCBI Taxonomy" id="2740835"/>
    <lineage>
        <taxon>Eukaryota</taxon>
        <taxon>Metazoa</taxon>
        <taxon>Ecdysozoa</taxon>
        <taxon>Arthropoda</taxon>
        <taxon>Chelicerata</taxon>
        <taxon>Arachnida</taxon>
        <taxon>Araneae</taxon>
        <taxon>Araneomorphae</taxon>
        <taxon>Entelegynae</taxon>
        <taxon>Araneoidea</taxon>
        <taxon>Nephilidae</taxon>
        <taxon>Trichonephila</taxon>
    </lineage>
</organism>
<accession>A0A8X6LZJ6</accession>
<protein>
    <submittedName>
        <fullName evidence="1">Uncharacterized protein</fullName>
    </submittedName>
</protein>
<dbReference type="EMBL" id="BMAO01039055">
    <property type="protein sequence ID" value="GFR28646.1"/>
    <property type="molecule type" value="Genomic_DNA"/>
</dbReference>
<sequence length="71" mass="7640">MSTVPGARKCGNVPSPIQVQYINSGAIWFRHQFSAVGYPSSCVLGEINCKDVGEHEGQPCRVDDGGILCRC</sequence>
<keyword evidence="2" id="KW-1185">Reference proteome</keyword>
<proteinExistence type="predicted"/>
<dbReference type="Proteomes" id="UP000887116">
    <property type="component" value="Unassembled WGS sequence"/>
</dbReference>
<name>A0A8X6LZJ6_TRICU</name>
<comment type="caution">
    <text evidence="1">The sequence shown here is derived from an EMBL/GenBank/DDBJ whole genome shotgun (WGS) entry which is preliminary data.</text>
</comment>
<gene>
    <name evidence="1" type="ORF">TNCT_402541</name>
</gene>
<reference evidence="1" key="1">
    <citation type="submission" date="2020-07" db="EMBL/GenBank/DDBJ databases">
        <title>Multicomponent nature underlies the extraordinary mechanical properties of spider dragline silk.</title>
        <authorList>
            <person name="Kono N."/>
            <person name="Nakamura H."/>
            <person name="Mori M."/>
            <person name="Yoshida Y."/>
            <person name="Ohtoshi R."/>
            <person name="Malay A.D."/>
            <person name="Moran D.A.P."/>
            <person name="Tomita M."/>
            <person name="Numata K."/>
            <person name="Arakawa K."/>
        </authorList>
    </citation>
    <scope>NUCLEOTIDE SEQUENCE</scope>
</reference>
<evidence type="ECO:0000313" key="2">
    <source>
        <dbReference type="Proteomes" id="UP000887116"/>
    </source>
</evidence>
<dbReference type="OrthoDB" id="6447362at2759"/>